<evidence type="ECO:0000256" key="1">
    <source>
        <dbReference type="SAM" id="MobiDB-lite"/>
    </source>
</evidence>
<comment type="caution">
    <text evidence="4">The sequence shown here is derived from an EMBL/GenBank/DDBJ whole genome shotgun (WGS) entry which is preliminary data.</text>
</comment>
<gene>
    <name evidence="4" type="ORF">GS398_02165</name>
</gene>
<feature type="region of interest" description="Disordered" evidence="1">
    <location>
        <begin position="264"/>
        <end position="289"/>
    </location>
</feature>
<accession>A0A7K1XT43</accession>
<dbReference type="PROSITE" id="PS51257">
    <property type="entry name" value="PROKAR_LIPOPROTEIN"/>
    <property type="match status" value="1"/>
</dbReference>
<keyword evidence="5" id="KW-1185">Reference proteome</keyword>
<evidence type="ECO:0000256" key="3">
    <source>
        <dbReference type="SAM" id="SignalP"/>
    </source>
</evidence>
<feature type="region of interest" description="Disordered" evidence="1">
    <location>
        <begin position="225"/>
        <end position="251"/>
    </location>
</feature>
<dbReference type="Proteomes" id="UP000451233">
    <property type="component" value="Unassembled WGS sequence"/>
</dbReference>
<feature type="signal peptide" evidence="3">
    <location>
        <begin position="1"/>
        <end position="24"/>
    </location>
</feature>
<feature type="transmembrane region" description="Helical" evidence="2">
    <location>
        <begin position="34"/>
        <end position="53"/>
    </location>
</feature>
<dbReference type="RefSeq" id="WP_160905093.1">
    <property type="nucleotide sequence ID" value="NZ_WVHS01000001.1"/>
</dbReference>
<organism evidence="4 5">
    <name type="scientific">Hufsiella ginkgonis</name>
    <dbReference type="NCBI Taxonomy" id="2695274"/>
    <lineage>
        <taxon>Bacteria</taxon>
        <taxon>Pseudomonadati</taxon>
        <taxon>Bacteroidota</taxon>
        <taxon>Sphingobacteriia</taxon>
        <taxon>Sphingobacteriales</taxon>
        <taxon>Sphingobacteriaceae</taxon>
        <taxon>Hufsiella</taxon>
    </lineage>
</organism>
<keyword evidence="2" id="KW-1133">Transmembrane helix</keyword>
<evidence type="ECO:0000313" key="4">
    <source>
        <dbReference type="EMBL" id="MXV14090.1"/>
    </source>
</evidence>
<reference evidence="4 5" key="1">
    <citation type="submission" date="2019-11" db="EMBL/GenBank/DDBJ databases">
        <title>Pedobacter sp. HMF7056 Genome sequencing and assembly.</title>
        <authorList>
            <person name="Kang H."/>
            <person name="Kim H."/>
            <person name="Joh K."/>
        </authorList>
    </citation>
    <scope>NUCLEOTIDE SEQUENCE [LARGE SCALE GENOMIC DNA]</scope>
    <source>
        <strain evidence="4 5">HMF7056</strain>
    </source>
</reference>
<feature type="transmembrane region" description="Helical" evidence="2">
    <location>
        <begin position="91"/>
        <end position="107"/>
    </location>
</feature>
<keyword evidence="2" id="KW-0472">Membrane</keyword>
<protein>
    <submittedName>
        <fullName evidence="4">Uncharacterized protein</fullName>
    </submittedName>
</protein>
<evidence type="ECO:0000313" key="5">
    <source>
        <dbReference type="Proteomes" id="UP000451233"/>
    </source>
</evidence>
<evidence type="ECO:0000256" key="2">
    <source>
        <dbReference type="SAM" id="Phobius"/>
    </source>
</evidence>
<feature type="transmembrane region" description="Helical" evidence="2">
    <location>
        <begin position="119"/>
        <end position="138"/>
    </location>
</feature>
<keyword evidence="3" id="KW-0732">Signal</keyword>
<dbReference type="EMBL" id="WVHS01000001">
    <property type="protein sequence ID" value="MXV14090.1"/>
    <property type="molecule type" value="Genomic_DNA"/>
</dbReference>
<feature type="compositionally biased region" description="Pro residues" evidence="1">
    <location>
        <begin position="272"/>
        <end position="282"/>
    </location>
</feature>
<feature type="chain" id="PRO_5029836797" evidence="3">
    <location>
        <begin position="25"/>
        <end position="289"/>
    </location>
</feature>
<dbReference type="AlphaFoldDB" id="A0A7K1XT43"/>
<keyword evidence="2" id="KW-0812">Transmembrane</keyword>
<name>A0A7K1XT43_9SPHI</name>
<proteinExistence type="predicted"/>
<sequence>MKPLFLILFFVAFFASGCTPPAQGSDLYKTLAFVIIALIIILFFALAIYSNILRDEVNDCHSFDKKVHQRGKRGRVLADPRYPFSLSKVQLAVWTVIISCSFIYLALCKGDCTDAPINQTALILMGIGVGVTASAAIIDKKEIGDNRVRHQNAPSEGFFVDILSDNNGISIHRFQNVVWTVIAMVIYINKVCTIEAGCLLPELSQTLLILTGISSATYVALKAGENSPPDGSTQADDDTVTAGVTASPAGGPVVVVAPLTAVTPAETAGTPPTDPPYTPPAEPVGGQPV</sequence>
<feature type="compositionally biased region" description="Low complexity" evidence="1">
    <location>
        <begin position="240"/>
        <end position="251"/>
    </location>
</feature>